<sequence>MKHPLKIFRRWRDFMRPIVCTGAMDAETLWLIDALENAELVTLGCWKCVQGELDGYPVVIVRTNQGMANAAASTALAIERFAPCAVLNQGTSGGHAPDLHTGDIVIGAQVINMGAVRTPERARGAGMDPVCGEPLGLEIANTQPGDGEKKTVFAADADLVRAAAAVCWTESTVVQGTIGSGDVWNNELDRIAWLHENWGTMTEEMEAAASAQICAAYGVPFLTVRILSNTAVHGEPFDERTGEACQKFARAVMRNYRELTD</sequence>
<comment type="caution">
    <text evidence="2">The sequence shown here is derived from an EMBL/GenBank/DDBJ whole genome shotgun (WGS) entry which is preliminary data.</text>
</comment>
<dbReference type="GO" id="GO:0005829">
    <property type="term" value="C:cytosol"/>
    <property type="evidence" value="ECO:0007669"/>
    <property type="project" value="TreeGrafter"/>
</dbReference>
<dbReference type="SUPFAM" id="SSF53167">
    <property type="entry name" value="Purine and uridine phosphorylases"/>
    <property type="match status" value="1"/>
</dbReference>
<evidence type="ECO:0000313" key="3">
    <source>
        <dbReference type="Proteomes" id="UP000195897"/>
    </source>
</evidence>
<dbReference type="CDD" id="cd09008">
    <property type="entry name" value="MTAN"/>
    <property type="match status" value="1"/>
</dbReference>
<dbReference type="AlphaFoldDB" id="A0A1Y4LC77"/>
<evidence type="ECO:0000313" key="2">
    <source>
        <dbReference type="EMBL" id="OUP54325.1"/>
    </source>
</evidence>
<evidence type="ECO:0000259" key="1">
    <source>
        <dbReference type="Pfam" id="PF01048"/>
    </source>
</evidence>
<dbReference type="GO" id="GO:0019284">
    <property type="term" value="P:L-methionine salvage from S-adenosylmethionine"/>
    <property type="evidence" value="ECO:0007669"/>
    <property type="project" value="TreeGrafter"/>
</dbReference>
<gene>
    <name evidence="2" type="ORF">B5F17_00050</name>
</gene>
<dbReference type="EMBL" id="NFKK01000001">
    <property type="protein sequence ID" value="OUP54325.1"/>
    <property type="molecule type" value="Genomic_DNA"/>
</dbReference>
<feature type="domain" description="Nucleoside phosphorylase" evidence="1">
    <location>
        <begin position="17"/>
        <end position="252"/>
    </location>
</feature>
<dbReference type="InterPro" id="IPR035994">
    <property type="entry name" value="Nucleoside_phosphorylase_sf"/>
</dbReference>
<proteinExistence type="predicted"/>
<organism evidence="2 3">
    <name type="scientific">Butyricicoccus pullicaecorum</name>
    <dbReference type="NCBI Taxonomy" id="501571"/>
    <lineage>
        <taxon>Bacteria</taxon>
        <taxon>Bacillati</taxon>
        <taxon>Bacillota</taxon>
        <taxon>Clostridia</taxon>
        <taxon>Eubacteriales</taxon>
        <taxon>Butyricicoccaceae</taxon>
        <taxon>Butyricicoccus</taxon>
    </lineage>
</organism>
<dbReference type="PANTHER" id="PTHR46832">
    <property type="entry name" value="5'-METHYLTHIOADENOSINE/S-ADENOSYLHOMOCYSTEINE NUCLEOSIDASE"/>
    <property type="match status" value="1"/>
</dbReference>
<dbReference type="Proteomes" id="UP000195897">
    <property type="component" value="Unassembled WGS sequence"/>
</dbReference>
<accession>A0A1Y4LC77</accession>
<reference evidence="3" key="1">
    <citation type="submission" date="2017-04" db="EMBL/GenBank/DDBJ databases">
        <title>Function of individual gut microbiota members based on whole genome sequencing of pure cultures obtained from chicken caecum.</title>
        <authorList>
            <person name="Medvecky M."/>
            <person name="Cejkova D."/>
            <person name="Polansky O."/>
            <person name="Karasova D."/>
            <person name="Kubasova T."/>
            <person name="Cizek A."/>
            <person name="Rychlik I."/>
        </authorList>
    </citation>
    <scope>NUCLEOTIDE SEQUENCE [LARGE SCALE GENOMIC DNA]</scope>
    <source>
        <strain evidence="3">An180</strain>
    </source>
</reference>
<dbReference type="Pfam" id="PF01048">
    <property type="entry name" value="PNP_UDP_1"/>
    <property type="match status" value="1"/>
</dbReference>
<dbReference type="PANTHER" id="PTHR46832:SF1">
    <property type="entry name" value="5'-METHYLTHIOADENOSINE_S-ADENOSYLHOMOCYSTEINE NUCLEOSIDASE"/>
    <property type="match status" value="1"/>
</dbReference>
<dbReference type="InterPro" id="IPR000845">
    <property type="entry name" value="Nucleoside_phosphorylase_d"/>
</dbReference>
<dbReference type="GO" id="GO:0008930">
    <property type="term" value="F:methylthioadenosine nucleosidase activity"/>
    <property type="evidence" value="ECO:0007669"/>
    <property type="project" value="TreeGrafter"/>
</dbReference>
<dbReference type="Gene3D" id="3.40.50.1580">
    <property type="entry name" value="Nucleoside phosphorylase domain"/>
    <property type="match status" value="1"/>
</dbReference>
<dbReference type="GO" id="GO:0009116">
    <property type="term" value="P:nucleoside metabolic process"/>
    <property type="evidence" value="ECO:0007669"/>
    <property type="project" value="InterPro"/>
</dbReference>
<dbReference type="GO" id="GO:0008782">
    <property type="term" value="F:adenosylhomocysteine nucleosidase activity"/>
    <property type="evidence" value="ECO:0007669"/>
    <property type="project" value="TreeGrafter"/>
</dbReference>
<name>A0A1Y4LC77_9FIRM</name>
<protein>
    <recommendedName>
        <fullName evidence="1">Nucleoside phosphorylase domain-containing protein</fullName>
    </recommendedName>
</protein>